<dbReference type="HOGENOM" id="CLU_2574269_0_0_1"/>
<gene>
    <name evidence="1" type="ORF">LACBIDRAFT_303048</name>
</gene>
<dbReference type="Proteomes" id="UP000001194">
    <property type="component" value="Unassembled WGS sequence"/>
</dbReference>
<dbReference type="GeneID" id="6079587"/>
<protein>
    <submittedName>
        <fullName evidence="1">Predicted protein</fullName>
    </submittedName>
</protein>
<dbReference type="AlphaFoldDB" id="B0DIU6"/>
<dbReference type="EMBL" id="DS547113">
    <property type="protein sequence ID" value="EDR05403.1"/>
    <property type="molecule type" value="Genomic_DNA"/>
</dbReference>
<name>B0DIU6_LACBS</name>
<dbReference type="RefSeq" id="XP_001883961.1">
    <property type="nucleotide sequence ID" value="XM_001883926.1"/>
</dbReference>
<evidence type="ECO:0000313" key="1">
    <source>
        <dbReference type="EMBL" id="EDR05403.1"/>
    </source>
</evidence>
<sequence>MKFLGGARVEVELTTLESEEHPTIYHHLLATDAEVKVSKKALQDESTMLLAAGTDTAGNACMIGTVHLLSNRALKDTWFRN</sequence>
<dbReference type="OrthoDB" id="1470350at2759"/>
<organism evidence="2">
    <name type="scientific">Laccaria bicolor (strain S238N-H82 / ATCC MYA-4686)</name>
    <name type="common">Bicoloured deceiver</name>
    <name type="synonym">Laccaria laccata var. bicolor</name>
    <dbReference type="NCBI Taxonomy" id="486041"/>
    <lineage>
        <taxon>Eukaryota</taxon>
        <taxon>Fungi</taxon>
        <taxon>Dikarya</taxon>
        <taxon>Basidiomycota</taxon>
        <taxon>Agaricomycotina</taxon>
        <taxon>Agaricomycetes</taxon>
        <taxon>Agaricomycetidae</taxon>
        <taxon>Agaricales</taxon>
        <taxon>Agaricineae</taxon>
        <taxon>Hydnangiaceae</taxon>
        <taxon>Laccaria</taxon>
    </lineage>
</organism>
<dbReference type="KEGG" id="lbc:LACBIDRAFT_303048"/>
<keyword evidence="2" id="KW-1185">Reference proteome</keyword>
<proteinExistence type="predicted"/>
<dbReference type="InParanoid" id="B0DIU6"/>
<accession>B0DIU6</accession>
<reference evidence="1 2" key="1">
    <citation type="journal article" date="2008" name="Nature">
        <title>The genome of Laccaria bicolor provides insights into mycorrhizal symbiosis.</title>
        <authorList>
            <person name="Martin F."/>
            <person name="Aerts A."/>
            <person name="Ahren D."/>
            <person name="Brun A."/>
            <person name="Danchin E.G.J."/>
            <person name="Duchaussoy F."/>
            <person name="Gibon J."/>
            <person name="Kohler A."/>
            <person name="Lindquist E."/>
            <person name="Pereda V."/>
            <person name="Salamov A."/>
            <person name="Shapiro H.J."/>
            <person name="Wuyts J."/>
            <person name="Blaudez D."/>
            <person name="Buee M."/>
            <person name="Brokstein P."/>
            <person name="Canbaeck B."/>
            <person name="Cohen D."/>
            <person name="Courty P.E."/>
            <person name="Coutinho P.M."/>
            <person name="Delaruelle C."/>
            <person name="Detter J.C."/>
            <person name="Deveau A."/>
            <person name="DiFazio S."/>
            <person name="Duplessis S."/>
            <person name="Fraissinet-Tachet L."/>
            <person name="Lucic E."/>
            <person name="Frey-Klett P."/>
            <person name="Fourrey C."/>
            <person name="Feussner I."/>
            <person name="Gay G."/>
            <person name="Grimwood J."/>
            <person name="Hoegger P.J."/>
            <person name="Jain P."/>
            <person name="Kilaru S."/>
            <person name="Labbe J."/>
            <person name="Lin Y.C."/>
            <person name="Legue V."/>
            <person name="Le Tacon F."/>
            <person name="Marmeisse R."/>
            <person name="Melayah D."/>
            <person name="Montanini B."/>
            <person name="Muratet M."/>
            <person name="Nehls U."/>
            <person name="Niculita-Hirzel H."/>
            <person name="Oudot-Le Secq M.P."/>
            <person name="Peter M."/>
            <person name="Quesneville H."/>
            <person name="Rajashekar B."/>
            <person name="Reich M."/>
            <person name="Rouhier N."/>
            <person name="Schmutz J."/>
            <person name="Yin T."/>
            <person name="Chalot M."/>
            <person name="Henrissat B."/>
            <person name="Kuees U."/>
            <person name="Lucas S."/>
            <person name="Van de Peer Y."/>
            <person name="Podila G.K."/>
            <person name="Polle A."/>
            <person name="Pukkila P.J."/>
            <person name="Richardson P.M."/>
            <person name="Rouze P."/>
            <person name="Sanders I.R."/>
            <person name="Stajich J.E."/>
            <person name="Tunlid A."/>
            <person name="Tuskan G."/>
            <person name="Grigoriev I.V."/>
        </authorList>
    </citation>
    <scope>NUCLEOTIDE SEQUENCE [LARGE SCALE GENOMIC DNA]</scope>
    <source>
        <strain evidence="2">S238N-H82 / ATCC MYA-4686</strain>
    </source>
</reference>
<evidence type="ECO:0000313" key="2">
    <source>
        <dbReference type="Proteomes" id="UP000001194"/>
    </source>
</evidence>